<evidence type="ECO:0000313" key="4">
    <source>
        <dbReference type="EMBL" id="TID28477.1"/>
    </source>
</evidence>
<dbReference type="InterPro" id="IPR036389">
    <property type="entry name" value="RNase_III_sf"/>
</dbReference>
<dbReference type="GO" id="GO:0004525">
    <property type="term" value="F:ribonuclease III activity"/>
    <property type="evidence" value="ECO:0007669"/>
    <property type="project" value="InterPro"/>
</dbReference>
<dbReference type="Proteomes" id="UP000307173">
    <property type="component" value="Unassembled WGS sequence"/>
</dbReference>
<gene>
    <name evidence="4" type="ORF">CANINC_002472</name>
</gene>
<organism evidence="4 5">
    <name type="scientific">Pichia inconspicua</name>
    <dbReference type="NCBI Taxonomy" id="52247"/>
    <lineage>
        <taxon>Eukaryota</taxon>
        <taxon>Fungi</taxon>
        <taxon>Dikarya</taxon>
        <taxon>Ascomycota</taxon>
        <taxon>Saccharomycotina</taxon>
        <taxon>Pichiomycetes</taxon>
        <taxon>Pichiales</taxon>
        <taxon>Pichiaceae</taxon>
        <taxon>Pichia</taxon>
    </lineage>
</organism>
<dbReference type="GO" id="GO:0006364">
    <property type="term" value="P:rRNA processing"/>
    <property type="evidence" value="ECO:0007669"/>
    <property type="project" value="TreeGrafter"/>
</dbReference>
<keyword evidence="5" id="KW-1185">Reference proteome</keyword>
<feature type="domain" description="RNase III" evidence="3">
    <location>
        <begin position="154"/>
        <end position="270"/>
    </location>
</feature>
<evidence type="ECO:0000313" key="5">
    <source>
        <dbReference type="Proteomes" id="UP000307173"/>
    </source>
</evidence>
<proteinExistence type="predicted"/>
<name>A0A4T0X161_9ASCO</name>
<dbReference type="EMBL" id="SELW01000396">
    <property type="protein sequence ID" value="TID28477.1"/>
    <property type="molecule type" value="Genomic_DNA"/>
</dbReference>
<dbReference type="Pfam" id="PF00636">
    <property type="entry name" value="Ribonuclease_3"/>
    <property type="match status" value="1"/>
</dbReference>
<sequence length="694" mass="78828">MSAENVFERLSDATNKVREGLTTILDIAPNLKLYKTLIENENNPFLQSTIKTEGLSLSASEIKFAVSVKELFDEGELDVVGKVISGEIDDLWNYVEEKCTKKEETVSTEEVEMIDEVSTEDQIIKSEPVLEVVHKRNRVFDVFKDDNPPPLPVINEPQLLAKVFTHQSIISSLNISEEDKVKTHNERLEFLGDAFLQFLTTMIIYERFPHFNEGQLSILRSKIVSNNRLLKLSQIYKFDKQLKKNFNETAILTGNNKLYADVFEAYLGAIADQYMLESVDGETRTDTFLKGWFEAKEWIEELCEEQLRTFDPSIVFKMQYSKSGKQDLRLLVGQEIVPIYIRCDLPGRRMLSCVKIGSKVYGYGIGTSNKEADSRAAVDAMSNPGLKKICPTELWNKFEESIGLNENGGLRFNQYDTPITESELGILEKAMVLKYRHGPLKFLASHNNKKALLVDEEERNRVVKEIEEKFSIENTADEIASGSVEEIKGDDVGELEKTDNADKSHLQALLGVDGEKILNDTIEEISSKIFKPIDLSDSKSTSRGSSSSSFEVKPKKKHYPKQYTMGRGGIFSEEADIVRIGECKVKRGIARNKIYQIIESDIGAEGPNNSNQIREMLCHEVLEKVSEVDMQSKNFINGVYVRRGGTPSYIFYKTINDEYLCELWFGNRQIVGYGLDKNKKLACNAGMEKRRILR</sequence>
<evidence type="ECO:0000259" key="3">
    <source>
        <dbReference type="PROSITE" id="PS50142"/>
    </source>
</evidence>
<feature type="region of interest" description="Disordered" evidence="2">
    <location>
        <begin position="535"/>
        <end position="558"/>
    </location>
</feature>
<dbReference type="AlphaFoldDB" id="A0A4T0X161"/>
<dbReference type="SMART" id="SM00535">
    <property type="entry name" value="RIBOc"/>
    <property type="match status" value="1"/>
</dbReference>
<dbReference type="GO" id="GO:0003723">
    <property type="term" value="F:RNA binding"/>
    <property type="evidence" value="ECO:0007669"/>
    <property type="project" value="UniProtKB-KW"/>
</dbReference>
<dbReference type="SUPFAM" id="SSF54768">
    <property type="entry name" value="dsRNA-binding domain-like"/>
    <property type="match status" value="1"/>
</dbReference>
<keyword evidence="1" id="KW-0694">RNA-binding</keyword>
<evidence type="ECO:0000256" key="2">
    <source>
        <dbReference type="SAM" id="MobiDB-lite"/>
    </source>
</evidence>
<accession>A0A4T0X161</accession>
<dbReference type="OrthoDB" id="2392202at2759"/>
<feature type="compositionally biased region" description="Low complexity" evidence="2">
    <location>
        <begin position="538"/>
        <end position="549"/>
    </location>
</feature>
<dbReference type="InterPro" id="IPR000999">
    <property type="entry name" value="RNase_III_dom"/>
</dbReference>
<dbReference type="CDD" id="cd00593">
    <property type="entry name" value="RIBOc"/>
    <property type="match status" value="1"/>
</dbReference>
<dbReference type="PROSITE" id="PS00517">
    <property type="entry name" value="RNASE_3_1"/>
    <property type="match status" value="1"/>
</dbReference>
<dbReference type="Gene3D" id="1.10.1520.10">
    <property type="entry name" value="Ribonuclease III domain"/>
    <property type="match status" value="1"/>
</dbReference>
<dbReference type="STRING" id="52247.A0A4T0X161"/>
<reference evidence="4 5" key="1">
    <citation type="journal article" date="2019" name="Front. Genet.">
        <title>Whole-Genome Sequencing of the Opportunistic Yeast Pathogen Candida inconspicua Uncovers Its Hybrid Origin.</title>
        <authorList>
            <person name="Mixao V."/>
            <person name="Hansen A.P."/>
            <person name="Saus E."/>
            <person name="Boekhout T."/>
            <person name="Lass-Florl C."/>
            <person name="Gabaldon T."/>
        </authorList>
    </citation>
    <scope>NUCLEOTIDE SEQUENCE [LARGE SCALE GENOMIC DNA]</scope>
    <source>
        <strain evidence="4 5">CBS 180</strain>
    </source>
</reference>
<comment type="caution">
    <text evidence="4">The sequence shown here is derived from an EMBL/GenBank/DDBJ whole genome shotgun (WGS) entry which is preliminary data.</text>
</comment>
<dbReference type="PANTHER" id="PTHR11207:SF0">
    <property type="entry name" value="RIBONUCLEASE 3"/>
    <property type="match status" value="1"/>
</dbReference>
<protein>
    <recommendedName>
        <fullName evidence="3">RNase III domain-containing protein</fullName>
    </recommendedName>
</protein>
<evidence type="ECO:0000256" key="1">
    <source>
        <dbReference type="ARBA" id="ARBA00022884"/>
    </source>
</evidence>
<dbReference type="PROSITE" id="PS50142">
    <property type="entry name" value="RNASE_3_2"/>
    <property type="match status" value="1"/>
</dbReference>
<dbReference type="GO" id="GO:0005654">
    <property type="term" value="C:nucleoplasm"/>
    <property type="evidence" value="ECO:0007669"/>
    <property type="project" value="TreeGrafter"/>
</dbReference>
<dbReference type="PANTHER" id="PTHR11207">
    <property type="entry name" value="RIBONUCLEASE III"/>
    <property type="match status" value="1"/>
</dbReference>
<dbReference type="GO" id="GO:0034475">
    <property type="term" value="P:U4 snRNA 3'-end processing"/>
    <property type="evidence" value="ECO:0007669"/>
    <property type="project" value="TreeGrafter"/>
</dbReference>
<dbReference type="SUPFAM" id="SSF69065">
    <property type="entry name" value="RNase III domain-like"/>
    <property type="match status" value="1"/>
</dbReference>
<dbReference type="GO" id="GO:0006369">
    <property type="term" value="P:termination of RNA polymerase II transcription"/>
    <property type="evidence" value="ECO:0007669"/>
    <property type="project" value="TreeGrafter"/>
</dbReference>